<organism evidence="1 2">
    <name type="scientific">Meridianimarinicoccus marinus</name>
    <dbReference type="NCBI Taxonomy" id="3231483"/>
    <lineage>
        <taxon>Bacteria</taxon>
        <taxon>Pseudomonadati</taxon>
        <taxon>Pseudomonadota</taxon>
        <taxon>Alphaproteobacteria</taxon>
        <taxon>Rhodobacterales</taxon>
        <taxon>Paracoccaceae</taxon>
        <taxon>Meridianimarinicoccus</taxon>
    </lineage>
</organism>
<proteinExistence type="predicted"/>
<evidence type="ECO:0000313" key="2">
    <source>
        <dbReference type="Proteomes" id="UP001553161"/>
    </source>
</evidence>
<dbReference type="Proteomes" id="UP001553161">
    <property type="component" value="Unassembled WGS sequence"/>
</dbReference>
<dbReference type="RefSeq" id="WP_366191526.1">
    <property type="nucleotide sequence ID" value="NZ_JBFBVU010000002.1"/>
</dbReference>
<evidence type="ECO:0000313" key="1">
    <source>
        <dbReference type="EMBL" id="MEV8465812.1"/>
    </source>
</evidence>
<keyword evidence="2" id="KW-1185">Reference proteome</keyword>
<name>A0ABV3L442_9RHOB</name>
<accession>A0ABV3L442</accession>
<reference evidence="1 2" key="1">
    <citation type="submission" date="2024-07" db="EMBL/GenBank/DDBJ databases">
        <authorList>
            <person name="Kang M."/>
        </authorList>
    </citation>
    <scope>NUCLEOTIDE SEQUENCE [LARGE SCALE GENOMIC DNA]</scope>
    <source>
        <strain evidence="1 2">DFM31</strain>
    </source>
</reference>
<sequence length="74" mass="8665">MPLILVVAVIVLVWMILTFKARQRLKDCRWRENHAKDTPEGRYFICMNCGAETFAANNLPPPVCLRNTRRRPRP</sequence>
<protein>
    <submittedName>
        <fullName evidence="1">Uncharacterized protein</fullName>
    </submittedName>
</protein>
<dbReference type="EMBL" id="JBFBVU010000002">
    <property type="protein sequence ID" value="MEV8465812.1"/>
    <property type="molecule type" value="Genomic_DNA"/>
</dbReference>
<gene>
    <name evidence="1" type="ORF">AB0T83_03315</name>
</gene>
<comment type="caution">
    <text evidence="1">The sequence shown here is derived from an EMBL/GenBank/DDBJ whole genome shotgun (WGS) entry which is preliminary data.</text>
</comment>